<dbReference type="SUPFAM" id="SSF55277">
    <property type="entry name" value="GYF domain"/>
    <property type="match status" value="1"/>
</dbReference>
<feature type="compositionally biased region" description="Basic and acidic residues" evidence="1">
    <location>
        <begin position="409"/>
        <end position="419"/>
    </location>
</feature>
<name>A0AB34JM14_PRYPA</name>
<dbReference type="InterPro" id="IPR000198">
    <property type="entry name" value="RhoGAP_dom"/>
</dbReference>
<dbReference type="CDD" id="cd00159">
    <property type="entry name" value="RhoGAP"/>
    <property type="match status" value="1"/>
</dbReference>
<gene>
    <name evidence="3" type="ORF">AB1Y20_021421</name>
</gene>
<dbReference type="Pfam" id="PF00620">
    <property type="entry name" value="RhoGAP"/>
    <property type="match status" value="1"/>
</dbReference>
<dbReference type="SUPFAM" id="SSF48350">
    <property type="entry name" value="GTPase activation domain, GAP"/>
    <property type="match status" value="1"/>
</dbReference>
<evidence type="ECO:0000313" key="4">
    <source>
        <dbReference type="Proteomes" id="UP001515480"/>
    </source>
</evidence>
<dbReference type="PANTHER" id="PTHR45808:SF2">
    <property type="entry name" value="RHO GTPASE-ACTIVATING PROTEIN 68F"/>
    <property type="match status" value="1"/>
</dbReference>
<evidence type="ECO:0000313" key="3">
    <source>
        <dbReference type="EMBL" id="KAL1521767.1"/>
    </source>
</evidence>
<dbReference type="GO" id="GO:0005737">
    <property type="term" value="C:cytoplasm"/>
    <property type="evidence" value="ECO:0007669"/>
    <property type="project" value="TreeGrafter"/>
</dbReference>
<comment type="caution">
    <text evidence="3">The sequence shown here is derived from an EMBL/GenBank/DDBJ whole genome shotgun (WGS) entry which is preliminary data.</text>
</comment>
<organism evidence="3 4">
    <name type="scientific">Prymnesium parvum</name>
    <name type="common">Toxic golden alga</name>
    <dbReference type="NCBI Taxonomy" id="97485"/>
    <lineage>
        <taxon>Eukaryota</taxon>
        <taxon>Haptista</taxon>
        <taxon>Haptophyta</taxon>
        <taxon>Prymnesiophyceae</taxon>
        <taxon>Prymnesiales</taxon>
        <taxon>Prymnesiaceae</taxon>
        <taxon>Prymnesium</taxon>
    </lineage>
</organism>
<dbReference type="Pfam" id="PF14237">
    <property type="entry name" value="GYF_2"/>
    <property type="match status" value="1"/>
</dbReference>
<dbReference type="PANTHER" id="PTHR45808">
    <property type="entry name" value="RHO GTPASE-ACTIVATING PROTEIN 68F"/>
    <property type="match status" value="1"/>
</dbReference>
<feature type="compositionally biased region" description="Low complexity" evidence="1">
    <location>
        <begin position="364"/>
        <end position="375"/>
    </location>
</feature>
<dbReference type="Proteomes" id="UP001515480">
    <property type="component" value="Unassembled WGS sequence"/>
</dbReference>
<dbReference type="GO" id="GO:0007264">
    <property type="term" value="P:small GTPase-mediated signal transduction"/>
    <property type="evidence" value="ECO:0007669"/>
    <property type="project" value="TreeGrafter"/>
</dbReference>
<dbReference type="InterPro" id="IPR008936">
    <property type="entry name" value="Rho_GTPase_activation_prot"/>
</dbReference>
<keyword evidence="4" id="KW-1185">Reference proteome</keyword>
<sequence>MASRSNFRTFVQQTKVIGVELEAQLREQRARLGSDALPIVLSAAEAHLRPVLSTPGLFRQDVEPTELKGLQSQVESAYAERRRIDLKTFKASTHATANLLKLYLKQLPRPLLSFELYPYFLAVPTDGDDATIVNTLADLVSRLPDAYLRSVQALLALLHDVTVQNSVLDATELGSVFGPLLLRPVPPATADQTDQARSNWVVAYLITRGNAGGPLAVAIESSRDRRCSVSNVTQQMGATNLTEQDVHWYYIDAQQNYVGPVNNDGLKQLQVHKYVNADTYVWAQHLSGWVQLNTLPDMLADGAATAVPSSPHRGSRDTRGMSAASTGVRDAQASCGGGGRALPSMGIKARQKQQADGEGGGASALGQLQAAGRPPAGTPPAPGAPPTLGSAGLDSKSSVPKPRGLVKIPDMRNAPEAKDAWNGDGMRILTDGRLVRAIIKSDGEVVDGSGVTLAFIEESGEVGSDEMTFLGTFNSGQVINAQETVVGEYDLGKGYVKDPQGSVIAELSKEGYITGNRGQTAGRVEGFSYDQIPKLAAYMCLVDMAFVKGY</sequence>
<dbReference type="EMBL" id="JBGBPQ010000007">
    <property type="protein sequence ID" value="KAL1521767.1"/>
    <property type="molecule type" value="Genomic_DNA"/>
</dbReference>
<feature type="compositionally biased region" description="Pro residues" evidence="1">
    <location>
        <begin position="376"/>
        <end position="385"/>
    </location>
</feature>
<dbReference type="SMART" id="SM00324">
    <property type="entry name" value="RhoGAP"/>
    <property type="match status" value="1"/>
</dbReference>
<dbReference type="AlphaFoldDB" id="A0AB34JM14"/>
<reference evidence="3 4" key="1">
    <citation type="journal article" date="2024" name="Science">
        <title>Giant polyketide synthase enzymes in the biosynthesis of giant marine polyether toxins.</title>
        <authorList>
            <person name="Fallon T.R."/>
            <person name="Shende V.V."/>
            <person name="Wierzbicki I.H."/>
            <person name="Pendleton A.L."/>
            <person name="Watervoot N.F."/>
            <person name="Auber R.P."/>
            <person name="Gonzalez D.J."/>
            <person name="Wisecaver J.H."/>
            <person name="Moore B.S."/>
        </authorList>
    </citation>
    <scope>NUCLEOTIDE SEQUENCE [LARGE SCALE GENOMIC DNA]</scope>
    <source>
        <strain evidence="3 4">12B1</strain>
    </source>
</reference>
<evidence type="ECO:0000256" key="1">
    <source>
        <dbReference type="SAM" id="MobiDB-lite"/>
    </source>
</evidence>
<proteinExistence type="predicted"/>
<dbReference type="GO" id="GO:0005096">
    <property type="term" value="F:GTPase activator activity"/>
    <property type="evidence" value="ECO:0007669"/>
    <property type="project" value="TreeGrafter"/>
</dbReference>
<dbReference type="InterPro" id="IPR035445">
    <property type="entry name" value="GYF-like_dom_sf"/>
</dbReference>
<dbReference type="Gene3D" id="1.10.555.10">
    <property type="entry name" value="Rho GTPase activation protein"/>
    <property type="match status" value="1"/>
</dbReference>
<accession>A0AB34JM14</accession>
<feature type="region of interest" description="Disordered" evidence="1">
    <location>
        <begin position="303"/>
        <end position="419"/>
    </location>
</feature>
<protein>
    <recommendedName>
        <fullName evidence="2">Rho-GAP domain-containing protein</fullName>
    </recommendedName>
</protein>
<feature type="domain" description="Rho-GAP" evidence="2">
    <location>
        <begin position="19"/>
        <end position="213"/>
    </location>
</feature>
<dbReference type="PROSITE" id="PS50238">
    <property type="entry name" value="RHOGAP"/>
    <property type="match status" value="1"/>
</dbReference>
<dbReference type="InterPro" id="IPR025640">
    <property type="entry name" value="GYF_2"/>
</dbReference>
<evidence type="ECO:0000259" key="2">
    <source>
        <dbReference type="PROSITE" id="PS50238"/>
    </source>
</evidence>